<accession>A0AA37VG44</accession>
<proteinExistence type="predicted"/>
<evidence type="ECO:0000256" key="2">
    <source>
        <dbReference type="SAM" id="Phobius"/>
    </source>
</evidence>
<organism evidence="3 4">
    <name type="scientific">Roseisolibacter agri</name>
    <dbReference type="NCBI Taxonomy" id="2014610"/>
    <lineage>
        <taxon>Bacteria</taxon>
        <taxon>Pseudomonadati</taxon>
        <taxon>Gemmatimonadota</taxon>
        <taxon>Gemmatimonadia</taxon>
        <taxon>Gemmatimonadales</taxon>
        <taxon>Gemmatimonadaceae</taxon>
        <taxon>Roseisolibacter</taxon>
    </lineage>
</organism>
<keyword evidence="2" id="KW-1133">Transmembrane helix</keyword>
<feature type="region of interest" description="Disordered" evidence="1">
    <location>
        <begin position="129"/>
        <end position="160"/>
    </location>
</feature>
<keyword evidence="2" id="KW-0812">Transmembrane</keyword>
<evidence type="ECO:0000313" key="4">
    <source>
        <dbReference type="Proteomes" id="UP001161325"/>
    </source>
</evidence>
<feature type="transmembrane region" description="Helical" evidence="2">
    <location>
        <begin position="72"/>
        <end position="89"/>
    </location>
</feature>
<evidence type="ECO:0000256" key="1">
    <source>
        <dbReference type="SAM" id="MobiDB-lite"/>
    </source>
</evidence>
<dbReference type="AlphaFoldDB" id="A0AA37VG44"/>
<feature type="compositionally biased region" description="Basic and acidic residues" evidence="1">
    <location>
        <begin position="130"/>
        <end position="148"/>
    </location>
</feature>
<feature type="transmembrane region" description="Helical" evidence="2">
    <location>
        <begin position="6"/>
        <end position="27"/>
    </location>
</feature>
<feature type="transmembrane region" description="Helical" evidence="2">
    <location>
        <begin position="47"/>
        <end position="66"/>
    </location>
</feature>
<keyword evidence="4" id="KW-1185">Reference proteome</keyword>
<dbReference type="Proteomes" id="UP001161325">
    <property type="component" value="Unassembled WGS sequence"/>
</dbReference>
<sequence>MTLETVPLVLGAVVGLVGLGLVADGWLPDSAPRVAERRRRARAERDCTGEILIGLGLLALAASLAGGDVWRWGTVAVLSGVALLAAGGFRNRHYLIERLLNRGKSRRGRRRERRVELAAERPVPLVVASEVDRRGHDRREDFGYERRPRTAGPLVAAHAAPGASFADRPVLRRASAD</sequence>
<keyword evidence="2" id="KW-0472">Membrane</keyword>
<protein>
    <submittedName>
        <fullName evidence="3">Uncharacterized protein</fullName>
    </submittedName>
</protein>
<reference evidence="3" key="1">
    <citation type="submission" date="2022-08" db="EMBL/GenBank/DDBJ databases">
        <title>Draft genome sequencing of Roseisolibacter agri AW1220.</title>
        <authorList>
            <person name="Tobiishi Y."/>
            <person name="Tonouchi A."/>
        </authorList>
    </citation>
    <scope>NUCLEOTIDE SEQUENCE</scope>
    <source>
        <strain evidence="3">AW1220</strain>
    </source>
</reference>
<gene>
    <name evidence="3" type="ORF">rosag_44270</name>
</gene>
<evidence type="ECO:0000313" key="3">
    <source>
        <dbReference type="EMBL" id="GLC27914.1"/>
    </source>
</evidence>
<dbReference type="EMBL" id="BRXS01000007">
    <property type="protein sequence ID" value="GLC27914.1"/>
    <property type="molecule type" value="Genomic_DNA"/>
</dbReference>
<dbReference type="RefSeq" id="WP_284352343.1">
    <property type="nucleotide sequence ID" value="NZ_BRXS01000007.1"/>
</dbReference>
<name>A0AA37VG44_9BACT</name>
<comment type="caution">
    <text evidence="3">The sequence shown here is derived from an EMBL/GenBank/DDBJ whole genome shotgun (WGS) entry which is preliminary data.</text>
</comment>